<dbReference type="RefSeq" id="WP_186868545.1">
    <property type="nucleotide sequence ID" value="NZ_JACOOL010000002.1"/>
</dbReference>
<dbReference type="Gene3D" id="1.10.220.80">
    <property type="entry name" value="BH2638-like"/>
    <property type="match status" value="1"/>
</dbReference>
<dbReference type="SUPFAM" id="SSF158504">
    <property type="entry name" value="BH2638-like"/>
    <property type="match status" value="1"/>
</dbReference>
<reference evidence="2" key="1">
    <citation type="submission" date="2020-08" db="EMBL/GenBank/DDBJ databases">
        <title>Genome public.</title>
        <authorList>
            <person name="Liu C."/>
            <person name="Sun Q."/>
        </authorList>
    </citation>
    <scope>NUCLEOTIDE SEQUENCE</scope>
    <source>
        <strain evidence="2">BX22</strain>
    </source>
</reference>
<comment type="caution">
    <text evidence="2">The sequence shown here is derived from an EMBL/GenBank/DDBJ whole genome shotgun (WGS) entry which is preliminary data.</text>
</comment>
<evidence type="ECO:0000256" key="1">
    <source>
        <dbReference type="HAMAP-Rule" id="MF_01041"/>
    </source>
</evidence>
<evidence type="ECO:0000313" key="2">
    <source>
        <dbReference type="EMBL" id="MBC5635827.1"/>
    </source>
</evidence>
<protein>
    <recommendedName>
        <fullName evidence="1">UPF0223 protein H8S33_03205</fullName>
    </recommendedName>
</protein>
<organism evidence="2 3">
    <name type="scientific">Ornithinibacillus hominis</name>
    <dbReference type="NCBI Taxonomy" id="2763055"/>
    <lineage>
        <taxon>Bacteria</taxon>
        <taxon>Bacillati</taxon>
        <taxon>Bacillota</taxon>
        <taxon>Bacilli</taxon>
        <taxon>Bacillales</taxon>
        <taxon>Bacillaceae</taxon>
        <taxon>Ornithinibacillus</taxon>
    </lineage>
</organism>
<keyword evidence="3" id="KW-1185">Reference proteome</keyword>
<proteinExistence type="inferred from homology"/>
<dbReference type="PIRSF" id="PIRSF037260">
    <property type="entry name" value="UPF0223"/>
    <property type="match status" value="1"/>
</dbReference>
<accession>A0A923RIP6</accession>
<dbReference type="Pfam" id="PF05256">
    <property type="entry name" value="UPF0223"/>
    <property type="match status" value="1"/>
</dbReference>
<dbReference type="AlphaFoldDB" id="A0A923RIP6"/>
<dbReference type="InterPro" id="IPR007920">
    <property type="entry name" value="UPF0223"/>
</dbReference>
<dbReference type="NCBIfam" id="NF003353">
    <property type="entry name" value="PRK04387.1"/>
    <property type="match status" value="1"/>
</dbReference>
<dbReference type="InterPro" id="IPR023324">
    <property type="entry name" value="BH2638-like_sf"/>
</dbReference>
<name>A0A923RIP6_9BACI</name>
<dbReference type="Proteomes" id="UP000637359">
    <property type="component" value="Unassembled WGS sequence"/>
</dbReference>
<comment type="similarity">
    <text evidence="1">Belongs to the UPF0223 family.</text>
</comment>
<dbReference type="HAMAP" id="MF_01041">
    <property type="entry name" value="UPF0223"/>
    <property type="match status" value="1"/>
</dbReference>
<evidence type="ECO:0000313" key="3">
    <source>
        <dbReference type="Proteomes" id="UP000637359"/>
    </source>
</evidence>
<dbReference type="EMBL" id="JACOOL010000002">
    <property type="protein sequence ID" value="MBC5635827.1"/>
    <property type="molecule type" value="Genomic_DNA"/>
</dbReference>
<sequence length="89" mass="10651">MNYTYPFDTSWSKEEIIDVVQFFSLIERAYEKGIDRDILLAGYRKFKHIVPAKSEEKRYFQEFEKDSGYSCYQVVKMARDSESGLIKMR</sequence>
<gene>
    <name evidence="2" type="ORF">H8S33_03205</name>
</gene>